<gene>
    <name evidence="2" type="ORF">SAMN05444008_106126</name>
</gene>
<evidence type="ECO:0000256" key="1">
    <source>
        <dbReference type="SAM" id="SignalP"/>
    </source>
</evidence>
<feature type="chain" id="PRO_5012477188" evidence="1">
    <location>
        <begin position="18"/>
        <end position="113"/>
    </location>
</feature>
<protein>
    <submittedName>
        <fullName evidence="2">Uncharacterized protein</fullName>
    </submittedName>
</protein>
<dbReference type="Proteomes" id="UP000184368">
    <property type="component" value="Unassembled WGS sequence"/>
</dbReference>
<reference evidence="2 3" key="1">
    <citation type="submission" date="2016-11" db="EMBL/GenBank/DDBJ databases">
        <authorList>
            <person name="Jaros S."/>
            <person name="Januszkiewicz K."/>
            <person name="Wedrychowicz H."/>
        </authorList>
    </citation>
    <scope>NUCLEOTIDE SEQUENCE [LARGE SCALE GENOMIC DNA]</scope>
    <source>
        <strain evidence="2 3">DSM 26897</strain>
    </source>
</reference>
<evidence type="ECO:0000313" key="2">
    <source>
        <dbReference type="EMBL" id="SHF25604.1"/>
    </source>
</evidence>
<keyword evidence="3" id="KW-1185">Reference proteome</keyword>
<dbReference type="OrthoDB" id="1447715at2"/>
<dbReference type="EMBL" id="FQUO01000006">
    <property type="protein sequence ID" value="SHF25604.1"/>
    <property type="molecule type" value="Genomic_DNA"/>
</dbReference>
<dbReference type="AlphaFoldDB" id="A0A1M5A629"/>
<evidence type="ECO:0000313" key="3">
    <source>
        <dbReference type="Proteomes" id="UP000184368"/>
    </source>
</evidence>
<name>A0A1M5A629_9BACT</name>
<sequence length="113" mass="12144">MRIVSCLLLLIMVSAFTCNKDSRIVAAKSLPTYTYAQTQCADPWPTSPNDSVTAGNVRQYLKERGVEVSFVSVKKTSEAATCLACTCPSGKTIFVGASDEATTVKLLNQVGFK</sequence>
<feature type="signal peptide" evidence="1">
    <location>
        <begin position="1"/>
        <end position="17"/>
    </location>
</feature>
<keyword evidence="1" id="KW-0732">Signal</keyword>
<accession>A0A1M5A629</accession>
<proteinExistence type="predicted"/>
<organism evidence="2 3">
    <name type="scientific">Cnuella takakiae</name>
    <dbReference type="NCBI Taxonomy" id="1302690"/>
    <lineage>
        <taxon>Bacteria</taxon>
        <taxon>Pseudomonadati</taxon>
        <taxon>Bacteroidota</taxon>
        <taxon>Chitinophagia</taxon>
        <taxon>Chitinophagales</taxon>
        <taxon>Chitinophagaceae</taxon>
        <taxon>Cnuella</taxon>
    </lineage>
</organism>
<dbReference type="RefSeq" id="WP_073042333.1">
    <property type="nucleotide sequence ID" value="NZ_FQUO01000006.1"/>
</dbReference>